<name>C5BIC9_TERTT</name>
<dbReference type="OrthoDB" id="5705228at2"/>
<reference evidence="2 3" key="1">
    <citation type="journal article" date="2009" name="PLoS ONE">
        <title>The complete genome of Teredinibacter turnerae T7901: an intracellular endosymbiont of marine wood-boring bivalves (shipworms).</title>
        <authorList>
            <person name="Yang J.C."/>
            <person name="Madupu R."/>
            <person name="Durkin A.S."/>
            <person name="Ekborg N.A."/>
            <person name="Pedamallu C.S."/>
            <person name="Hostetler J.B."/>
            <person name="Radune D."/>
            <person name="Toms B.S."/>
            <person name="Henrissat B."/>
            <person name="Coutinho P.M."/>
            <person name="Schwarz S."/>
            <person name="Field L."/>
            <person name="Trindade-Silva A.E."/>
            <person name="Soares C.A.G."/>
            <person name="Elshahawi S."/>
            <person name="Hanora A."/>
            <person name="Schmidt E.W."/>
            <person name="Haygood M.G."/>
            <person name="Posfai J."/>
            <person name="Benner J."/>
            <person name="Madinger C."/>
            <person name="Nove J."/>
            <person name="Anton B."/>
            <person name="Chaudhary K."/>
            <person name="Foster J."/>
            <person name="Holman A."/>
            <person name="Kumar S."/>
            <person name="Lessard P.A."/>
            <person name="Luyten Y.A."/>
            <person name="Slatko B."/>
            <person name="Wood N."/>
            <person name="Wu B."/>
            <person name="Teplitski M."/>
            <person name="Mougous J.D."/>
            <person name="Ward N."/>
            <person name="Eisen J.A."/>
            <person name="Badger J.H."/>
            <person name="Distel D.L."/>
        </authorList>
    </citation>
    <scope>NUCLEOTIDE SEQUENCE [LARGE SCALE GENOMIC DNA]</scope>
    <source>
        <strain evidence="3">ATCC 39867 / T7901</strain>
    </source>
</reference>
<dbReference type="InterPro" id="IPR013783">
    <property type="entry name" value="Ig-like_fold"/>
</dbReference>
<organism evidence="2 3">
    <name type="scientific">Teredinibacter turnerae (strain ATCC 39867 / T7901)</name>
    <dbReference type="NCBI Taxonomy" id="377629"/>
    <lineage>
        <taxon>Bacteria</taxon>
        <taxon>Pseudomonadati</taxon>
        <taxon>Pseudomonadota</taxon>
        <taxon>Gammaproteobacteria</taxon>
        <taxon>Cellvibrionales</taxon>
        <taxon>Cellvibrionaceae</taxon>
        <taxon>Teredinibacter</taxon>
    </lineage>
</organism>
<feature type="domain" description="Pesticidal crystal protein Cry22Aa Ig-like" evidence="1">
    <location>
        <begin position="51"/>
        <end position="123"/>
    </location>
</feature>
<dbReference type="EMBL" id="CP001614">
    <property type="protein sequence ID" value="ACR11869.1"/>
    <property type="molecule type" value="Genomic_DNA"/>
</dbReference>
<sequence>MVPTTVPTLVPSALPTVIPTTLPTVTPSVIPTIIPTVIPTPEIPTNYPPVIELNGEDEVTLEVGENFVDPYVAAVTDEEDGNLLADLNVESDLNTQKPGIYRILYEVEDSGGLRAKVGRNITVATPGNRDNSVKAELKVLTRVNGVSPETVYFSAMDSTSDKETDYAGGRDPLAIAWSKLTYHFDFDDTDAGFYDTTGRSRNHQMSGSPRAIHTFYCKGEQDPNWVSGSQACIFDVRVRVKDSLGSYDDASVKVQIQTQEDYYSPSDTVCISASSNWQGCPTGAIHTNSSLELGEWSGKRVLYQRGSTQPYDNIKISLAAKNVTVDTYGVGERPLVYHVQIGPELVSTDSAARAFDKFTRDNKGYVTAGWAYNITVTGLRLGTLDAGHSSTLVTATDLDLDWSATPNIEEFGRAYFASRGNWCSDAYDTPNIDCKNVPYPYGVFFTDMVVKGYRGSLPLINIGCFNGCSMVNSGMAGIEAEISDEHNSRIMGSWGLVVKESWFRGNHLGGPGAKAKLTIRTLGFGDTANQLDPNIDPEDYAAGGYKRGNNLSEVYVPHYASVINNWFNDPEQDDASVSGTFVGMDKYHAYSLMYGNKIFSDTKTVEEGSFAAMGLNGIHVYALHNEIPKEYPPCGTSMTEIENFHDLSKVFVGMDDWSDFGDPKGSQCPRLTVLKSVPATPE</sequence>
<protein>
    <recommendedName>
        <fullName evidence="1">Pesticidal crystal protein Cry22Aa Ig-like domain-containing protein</fullName>
    </recommendedName>
</protein>
<accession>C5BIC9</accession>
<dbReference type="KEGG" id="ttu:TERTU_4311"/>
<dbReference type="InterPro" id="IPR032179">
    <property type="entry name" value="Cry22Aa_Ig-like"/>
</dbReference>
<gene>
    <name evidence="2" type="ordered locus">TERTU_4311</name>
</gene>
<dbReference type="Proteomes" id="UP000009080">
    <property type="component" value="Chromosome"/>
</dbReference>
<evidence type="ECO:0000313" key="2">
    <source>
        <dbReference type="EMBL" id="ACR11869.1"/>
    </source>
</evidence>
<evidence type="ECO:0000259" key="1">
    <source>
        <dbReference type="Pfam" id="PF16403"/>
    </source>
</evidence>
<dbReference type="AlphaFoldDB" id="C5BIC9"/>
<evidence type="ECO:0000313" key="3">
    <source>
        <dbReference type="Proteomes" id="UP000009080"/>
    </source>
</evidence>
<keyword evidence="3" id="KW-1185">Reference proteome</keyword>
<dbReference type="eggNOG" id="COG3266">
    <property type="taxonomic scope" value="Bacteria"/>
</dbReference>
<proteinExistence type="predicted"/>
<dbReference type="RefSeq" id="WP_015817980.1">
    <property type="nucleotide sequence ID" value="NC_012997.1"/>
</dbReference>
<dbReference type="Gene3D" id="2.60.40.10">
    <property type="entry name" value="Immunoglobulins"/>
    <property type="match status" value="1"/>
</dbReference>
<dbReference type="Pfam" id="PF16403">
    <property type="entry name" value="Bact_surface_Ig-like"/>
    <property type="match status" value="1"/>
</dbReference>
<dbReference type="HOGENOM" id="CLU_015457_0_0_6"/>